<dbReference type="Proteomes" id="UP000555103">
    <property type="component" value="Unassembled WGS sequence"/>
</dbReference>
<keyword evidence="4" id="KW-1185">Reference proteome</keyword>
<dbReference type="InterPro" id="IPR040495">
    <property type="entry name" value="HU-CCDC81_bac_1"/>
</dbReference>
<name>A0A840CPN5_9BACT</name>
<dbReference type="Pfam" id="PF05036">
    <property type="entry name" value="SPOR"/>
    <property type="match status" value="1"/>
</dbReference>
<dbReference type="InterPro" id="IPR036680">
    <property type="entry name" value="SPOR-like_sf"/>
</dbReference>
<dbReference type="SUPFAM" id="SSF110997">
    <property type="entry name" value="Sporulation related repeat"/>
    <property type="match status" value="1"/>
</dbReference>
<organism evidence="3 4">
    <name type="scientific">Dysgonomonas hofstadii</name>
    <dbReference type="NCBI Taxonomy" id="637886"/>
    <lineage>
        <taxon>Bacteria</taxon>
        <taxon>Pseudomonadati</taxon>
        <taxon>Bacteroidota</taxon>
        <taxon>Bacteroidia</taxon>
        <taxon>Bacteroidales</taxon>
        <taxon>Dysgonomonadaceae</taxon>
        <taxon>Dysgonomonas</taxon>
    </lineage>
</organism>
<dbReference type="Pfam" id="PF18174">
    <property type="entry name" value="HU-CCDC81_bac_1"/>
    <property type="match status" value="1"/>
</dbReference>
<feature type="domain" description="SPOR" evidence="2">
    <location>
        <begin position="227"/>
        <end position="304"/>
    </location>
</feature>
<feature type="transmembrane region" description="Helical" evidence="1">
    <location>
        <begin position="156"/>
        <end position="176"/>
    </location>
</feature>
<sequence>MKRELFNYLDFLLPTHNCVIIQNLGAFIINLDISTISKNGEVQAPRYTITFNPEITHNDGVLPSYIMKIENITYDAACNKIKESVKRIKSDLKINRYISCGNIGSMSMNIDENIIFTPNRDYTHPDYIGLYHTGIRRIEDINESIDKEKKYISFKYIAGSVAAAAVAILLFTIPSVNINNNQEVTQSASFLSSISTSLSLTNKEVTTITFPKVETPTQRLENNQVWEKPARTYYIIIGGEESKSRADILLSKIQNEDFKDASIIESPDRYRIYVASFFDKKEAELFLEGFRKDNPKYGTAWLLSKRNP</sequence>
<dbReference type="Pfam" id="PF18175">
    <property type="entry name" value="HU-CCDC81_bac_2"/>
    <property type="match status" value="1"/>
</dbReference>
<dbReference type="GO" id="GO:0042834">
    <property type="term" value="F:peptidoglycan binding"/>
    <property type="evidence" value="ECO:0007669"/>
    <property type="project" value="InterPro"/>
</dbReference>
<evidence type="ECO:0000259" key="2">
    <source>
        <dbReference type="PROSITE" id="PS51724"/>
    </source>
</evidence>
<dbReference type="InterPro" id="IPR007730">
    <property type="entry name" value="SPOR-like_dom"/>
</dbReference>
<dbReference type="PROSITE" id="PS51724">
    <property type="entry name" value="SPOR"/>
    <property type="match status" value="1"/>
</dbReference>
<dbReference type="InterPro" id="IPR041268">
    <property type="entry name" value="HU-CCDC81_bac_2"/>
</dbReference>
<dbReference type="AlphaFoldDB" id="A0A840CPN5"/>
<gene>
    <name evidence="3" type="ORF">GGR21_003283</name>
</gene>
<protein>
    <recommendedName>
        <fullName evidence="2">SPOR domain-containing protein</fullName>
    </recommendedName>
</protein>
<reference evidence="3 4" key="1">
    <citation type="submission" date="2020-08" db="EMBL/GenBank/DDBJ databases">
        <title>Genomic Encyclopedia of Type Strains, Phase IV (KMG-IV): sequencing the most valuable type-strain genomes for metagenomic binning, comparative biology and taxonomic classification.</title>
        <authorList>
            <person name="Goeker M."/>
        </authorList>
    </citation>
    <scope>NUCLEOTIDE SEQUENCE [LARGE SCALE GENOMIC DNA]</scope>
    <source>
        <strain evidence="3 4">DSM 104969</strain>
    </source>
</reference>
<evidence type="ECO:0000313" key="3">
    <source>
        <dbReference type="EMBL" id="MBB4037366.1"/>
    </source>
</evidence>
<evidence type="ECO:0000313" key="4">
    <source>
        <dbReference type="Proteomes" id="UP000555103"/>
    </source>
</evidence>
<dbReference type="RefSeq" id="WP_183308209.1">
    <property type="nucleotide sequence ID" value="NZ_JACIEP010000013.1"/>
</dbReference>
<accession>A0A840CPN5</accession>
<keyword evidence="1" id="KW-1133">Transmembrane helix</keyword>
<proteinExistence type="predicted"/>
<keyword evidence="1" id="KW-0812">Transmembrane</keyword>
<dbReference type="EMBL" id="JACIEP010000013">
    <property type="protein sequence ID" value="MBB4037366.1"/>
    <property type="molecule type" value="Genomic_DNA"/>
</dbReference>
<evidence type="ECO:0000256" key="1">
    <source>
        <dbReference type="SAM" id="Phobius"/>
    </source>
</evidence>
<comment type="caution">
    <text evidence="3">The sequence shown here is derived from an EMBL/GenBank/DDBJ whole genome shotgun (WGS) entry which is preliminary data.</text>
</comment>
<keyword evidence="1" id="KW-0472">Membrane</keyword>